<dbReference type="GO" id="GO:0003723">
    <property type="term" value="F:RNA binding"/>
    <property type="evidence" value="ECO:0007669"/>
    <property type="project" value="InterPro"/>
</dbReference>
<evidence type="ECO:0000313" key="4">
    <source>
        <dbReference type="EnsemblPlants" id="EMT15223"/>
    </source>
</evidence>
<dbReference type="Pfam" id="PF02170">
    <property type="entry name" value="PAZ"/>
    <property type="match status" value="1"/>
</dbReference>
<dbReference type="InterPro" id="IPR036085">
    <property type="entry name" value="PAZ_dom_sf"/>
</dbReference>
<feature type="domain" description="Piwi" evidence="3">
    <location>
        <begin position="552"/>
        <end position="643"/>
    </location>
</feature>
<evidence type="ECO:0000259" key="2">
    <source>
        <dbReference type="PROSITE" id="PS50821"/>
    </source>
</evidence>
<dbReference type="Gene3D" id="3.40.50.2300">
    <property type="match status" value="1"/>
</dbReference>
<name>N1QXX7_AEGTA</name>
<dbReference type="InterPro" id="IPR003165">
    <property type="entry name" value="Piwi"/>
</dbReference>
<comment type="similarity">
    <text evidence="1">Belongs to the argonaute family. Ago subfamily.</text>
</comment>
<feature type="domain" description="Piwi" evidence="3">
    <location>
        <begin position="650"/>
        <end position="770"/>
    </location>
</feature>
<dbReference type="InterPro" id="IPR014811">
    <property type="entry name" value="ArgoL1"/>
</dbReference>
<sequence>MGESRVAARAAGLTEDTRAAAEGMTTIQADGTEEGAGTTPRRKKSGVATSTPSIRKNGPIEEVEVKLWVNLFSIKFGESTVFHYGVKLAQVSPEASGGLELSMADQNFVNAQLLKMLQKSPHSLVVASDGKGNLYSFAKLPEGLSLPVSVRSRAYNASVEFKDELPLRSDQHVPRNVLQALDVIVRQASSYEKIIIGQTLYSPHWLVLEGSNHVHVQALGGTKQTLKPTKQGLVLCVDYSVMDFCKPESRVLDLVEHLLKRFGRRNHLNVRSPPLEKEEWEYLKSQLRGLCITVSYQKKSSEEKRDAPTVRKYKVQNLTAENAEQITFKEFKVDKSWELVQYYRQQYGEDIQYKMLPCLVLSKRPDKPNYVPIELCRLHRCQKYPKDSSQEPRRPPPSDERKIMIERMVNDGLDGPCRGGNRGEQFKISLDTQMTEVTGRILLPPVLKLGDSKELSIRLANRQWNLQDHKIFEGQSLKCWGVLDFSGQETRFRDAFIAKIVSKCNNLGITMSCEPSLVHKSAMLVLSDPDKLRSELSKAKEAAEEKGQKLQLLFCPMSELHPGYKTLKLICEIELGIQTQCLLTQLANKEGKGQDQYLSNLALKINSKLGGSNMQLSRELPMVTGTRFMFIGADVNHPPPGDTGICEDDYSPTITVVVAKKRHNTRLFPKDENELQTTNGNVLPGTVVDTVVVDGSHDDFFLCSHDGLHGTSRPTHYYMLKNGHGFQSVDLQKLVYSMCFVFARCTKPVSLTARIKYADSTAYRGRDYYDSRMASLQFQAQLQAVEFPELRVHPDLRDKMFFV</sequence>
<proteinExistence type="inferred from homology"/>
<dbReference type="InterPro" id="IPR036397">
    <property type="entry name" value="RNaseH_sf"/>
</dbReference>
<dbReference type="Pfam" id="PF02171">
    <property type="entry name" value="Piwi"/>
    <property type="match status" value="2"/>
</dbReference>
<dbReference type="PROSITE" id="PS50821">
    <property type="entry name" value="PAZ"/>
    <property type="match status" value="1"/>
</dbReference>
<dbReference type="SUPFAM" id="SSF101690">
    <property type="entry name" value="PAZ domain"/>
    <property type="match status" value="1"/>
</dbReference>
<dbReference type="SMART" id="SM01163">
    <property type="entry name" value="DUF1785"/>
    <property type="match status" value="1"/>
</dbReference>
<protein>
    <submittedName>
        <fullName evidence="4">Protein argonaute 2</fullName>
    </submittedName>
</protein>
<dbReference type="EnsemblPlants" id="EMT15223">
    <property type="protein sequence ID" value="EMT15223"/>
    <property type="gene ID" value="F775_11232"/>
</dbReference>
<evidence type="ECO:0000259" key="3">
    <source>
        <dbReference type="PROSITE" id="PS50822"/>
    </source>
</evidence>
<reference evidence="4" key="1">
    <citation type="submission" date="2015-06" db="UniProtKB">
        <authorList>
            <consortium name="EnsemblPlants"/>
        </authorList>
    </citation>
    <scope>IDENTIFICATION</scope>
</reference>
<dbReference type="InterPro" id="IPR003100">
    <property type="entry name" value="PAZ_dom"/>
</dbReference>
<dbReference type="AlphaFoldDB" id="N1QXX7"/>
<accession>N1QXX7</accession>
<dbReference type="PANTHER" id="PTHR22891">
    <property type="entry name" value="EUKARYOTIC TRANSLATION INITIATION FACTOR 2C"/>
    <property type="match status" value="1"/>
</dbReference>
<dbReference type="CDD" id="cd02846">
    <property type="entry name" value="PAZ_argonaute_like"/>
    <property type="match status" value="1"/>
</dbReference>
<dbReference type="InterPro" id="IPR012337">
    <property type="entry name" value="RNaseH-like_sf"/>
</dbReference>
<evidence type="ECO:0000256" key="1">
    <source>
        <dbReference type="ARBA" id="ARBA00008201"/>
    </source>
</evidence>
<feature type="domain" description="PAZ" evidence="2">
    <location>
        <begin position="254"/>
        <end position="380"/>
    </location>
</feature>
<dbReference type="SUPFAM" id="SSF53098">
    <property type="entry name" value="Ribonuclease H-like"/>
    <property type="match status" value="1"/>
</dbReference>
<dbReference type="Gene3D" id="3.30.420.10">
    <property type="entry name" value="Ribonuclease H-like superfamily/Ribonuclease H"/>
    <property type="match status" value="1"/>
</dbReference>
<dbReference type="SMART" id="SM00950">
    <property type="entry name" value="Piwi"/>
    <property type="match status" value="1"/>
</dbReference>
<dbReference type="PROSITE" id="PS50822">
    <property type="entry name" value="PIWI"/>
    <property type="match status" value="2"/>
</dbReference>
<organism evidence="4">
    <name type="scientific">Aegilops tauschii</name>
    <name type="common">Tausch's goatgrass</name>
    <name type="synonym">Aegilops squarrosa</name>
    <dbReference type="NCBI Taxonomy" id="37682"/>
    <lineage>
        <taxon>Eukaryota</taxon>
        <taxon>Viridiplantae</taxon>
        <taxon>Streptophyta</taxon>
        <taxon>Embryophyta</taxon>
        <taxon>Tracheophyta</taxon>
        <taxon>Spermatophyta</taxon>
        <taxon>Magnoliopsida</taxon>
        <taxon>Liliopsida</taxon>
        <taxon>Poales</taxon>
        <taxon>Poaceae</taxon>
        <taxon>BOP clade</taxon>
        <taxon>Pooideae</taxon>
        <taxon>Triticodae</taxon>
        <taxon>Triticeae</taxon>
        <taxon>Triticinae</taxon>
        <taxon>Aegilops</taxon>
    </lineage>
</organism>
<dbReference type="Gene3D" id="2.170.260.10">
    <property type="entry name" value="paz domain"/>
    <property type="match status" value="1"/>
</dbReference>